<evidence type="ECO:0000313" key="1">
    <source>
        <dbReference type="EMBL" id="GAF99106.1"/>
    </source>
</evidence>
<organism evidence="1">
    <name type="scientific">marine sediment metagenome</name>
    <dbReference type="NCBI Taxonomy" id="412755"/>
    <lineage>
        <taxon>unclassified sequences</taxon>
        <taxon>metagenomes</taxon>
        <taxon>ecological metagenomes</taxon>
    </lineage>
</organism>
<protein>
    <submittedName>
        <fullName evidence="1">Uncharacterized protein</fullName>
    </submittedName>
</protein>
<feature type="non-terminal residue" evidence="1">
    <location>
        <position position="48"/>
    </location>
</feature>
<sequence length="48" mass="5585">MEGNDMRFFLHCDDEVSNESFSDLTLSQTIDEITNHLAMGYEIEARQM</sequence>
<name>X0UII9_9ZZZZ</name>
<accession>X0UII9</accession>
<dbReference type="EMBL" id="BARS01011050">
    <property type="protein sequence ID" value="GAF99106.1"/>
    <property type="molecule type" value="Genomic_DNA"/>
</dbReference>
<proteinExistence type="predicted"/>
<gene>
    <name evidence="1" type="ORF">S01H1_20253</name>
</gene>
<reference evidence="1" key="1">
    <citation type="journal article" date="2014" name="Front. Microbiol.">
        <title>High frequency of phylogenetically diverse reductive dehalogenase-homologous genes in deep subseafloor sedimentary metagenomes.</title>
        <authorList>
            <person name="Kawai M."/>
            <person name="Futagami T."/>
            <person name="Toyoda A."/>
            <person name="Takaki Y."/>
            <person name="Nishi S."/>
            <person name="Hori S."/>
            <person name="Arai W."/>
            <person name="Tsubouchi T."/>
            <person name="Morono Y."/>
            <person name="Uchiyama I."/>
            <person name="Ito T."/>
            <person name="Fujiyama A."/>
            <person name="Inagaki F."/>
            <person name="Takami H."/>
        </authorList>
    </citation>
    <scope>NUCLEOTIDE SEQUENCE</scope>
    <source>
        <strain evidence="1">Expedition CK06-06</strain>
    </source>
</reference>
<dbReference type="AlphaFoldDB" id="X0UII9"/>
<comment type="caution">
    <text evidence="1">The sequence shown here is derived from an EMBL/GenBank/DDBJ whole genome shotgun (WGS) entry which is preliminary data.</text>
</comment>